<evidence type="ECO:0000313" key="3">
    <source>
        <dbReference type="EMBL" id="MBP2327808.1"/>
    </source>
</evidence>
<accession>A0ABS4TTU8</accession>
<dbReference type="PANTHER" id="PTHR48081">
    <property type="entry name" value="AB HYDROLASE SUPERFAMILY PROTEIN C4A8.06C"/>
    <property type="match status" value="1"/>
</dbReference>
<dbReference type="SUPFAM" id="SSF53474">
    <property type="entry name" value="alpha/beta-Hydrolases"/>
    <property type="match status" value="1"/>
</dbReference>
<evidence type="ECO:0000259" key="2">
    <source>
        <dbReference type="Pfam" id="PF07859"/>
    </source>
</evidence>
<dbReference type="Pfam" id="PF07859">
    <property type="entry name" value="Abhydrolase_3"/>
    <property type="match status" value="1"/>
</dbReference>
<dbReference type="Gene3D" id="3.40.50.1820">
    <property type="entry name" value="alpha/beta hydrolase"/>
    <property type="match status" value="1"/>
</dbReference>
<proteinExistence type="predicted"/>
<keyword evidence="1" id="KW-0378">Hydrolase</keyword>
<feature type="domain" description="Alpha/beta hydrolase fold-3" evidence="2">
    <location>
        <begin position="77"/>
        <end position="276"/>
    </location>
</feature>
<comment type="caution">
    <text evidence="3">The sequence shown here is derived from an EMBL/GenBank/DDBJ whole genome shotgun (WGS) entry which is preliminary data.</text>
</comment>
<dbReference type="InterPro" id="IPR029058">
    <property type="entry name" value="AB_hydrolase_fold"/>
</dbReference>
<dbReference type="EMBL" id="JAGINW010000001">
    <property type="protein sequence ID" value="MBP2327808.1"/>
    <property type="molecule type" value="Genomic_DNA"/>
</dbReference>
<reference evidence="3 4" key="1">
    <citation type="submission" date="2021-03" db="EMBL/GenBank/DDBJ databases">
        <title>Sequencing the genomes of 1000 actinobacteria strains.</title>
        <authorList>
            <person name="Klenk H.-P."/>
        </authorList>
    </citation>
    <scope>NUCLEOTIDE SEQUENCE [LARGE SCALE GENOMIC DNA]</scope>
    <source>
        <strain evidence="3 4">DSM 46670</strain>
    </source>
</reference>
<dbReference type="PANTHER" id="PTHR48081:SF8">
    <property type="entry name" value="ALPHA_BETA HYDROLASE FOLD-3 DOMAIN-CONTAINING PROTEIN-RELATED"/>
    <property type="match status" value="1"/>
</dbReference>
<name>A0ABS4TTU8_9PSEU</name>
<protein>
    <submittedName>
        <fullName evidence="3">Acetyl esterase/lipase</fullName>
    </submittedName>
</protein>
<gene>
    <name evidence="3" type="ORF">JOF56_008193</name>
</gene>
<keyword evidence="4" id="KW-1185">Reference proteome</keyword>
<dbReference type="Proteomes" id="UP001519332">
    <property type="component" value="Unassembled WGS sequence"/>
</dbReference>
<evidence type="ECO:0000313" key="4">
    <source>
        <dbReference type="Proteomes" id="UP001519332"/>
    </source>
</evidence>
<dbReference type="RefSeq" id="WP_209644871.1">
    <property type="nucleotide sequence ID" value="NZ_JAGINW010000001.1"/>
</dbReference>
<organism evidence="3 4">
    <name type="scientific">Kibdelosporangium banguiense</name>
    <dbReference type="NCBI Taxonomy" id="1365924"/>
    <lineage>
        <taxon>Bacteria</taxon>
        <taxon>Bacillati</taxon>
        <taxon>Actinomycetota</taxon>
        <taxon>Actinomycetes</taxon>
        <taxon>Pseudonocardiales</taxon>
        <taxon>Pseudonocardiaceae</taxon>
        <taxon>Kibdelosporangium</taxon>
    </lineage>
</organism>
<evidence type="ECO:0000256" key="1">
    <source>
        <dbReference type="ARBA" id="ARBA00022801"/>
    </source>
</evidence>
<sequence>MPSVRAHLLSVLVRMGRVRNTFDGAERIGRSVASDRTKGPATPSAKFMARFSVRETEFAGRRVHVVGPRSGHVRRRVLYLHGGGWVLSISDPHWGMVGKLAERLDCSVTVPMFPLAPEHHAREMFAMLLPLYAKLVAEASVGGLTVMGDSTGGNLALSLVMQARAQGLPQPDRLVLISPCLDVGFTDPATDALDRKDPISPARGARELGRMYAGDYDLSDPVVSPLFGSLDGLAPIAIFTGTRDILNADAHRLKQLAAESGIPLIWHEYPGMLHVWPLFPLPEASRALDQITTFITEPAETSIQP</sequence>
<dbReference type="InterPro" id="IPR013094">
    <property type="entry name" value="AB_hydrolase_3"/>
</dbReference>
<dbReference type="InterPro" id="IPR050300">
    <property type="entry name" value="GDXG_lipolytic_enzyme"/>
</dbReference>